<dbReference type="Gene3D" id="3.30.390.30">
    <property type="match status" value="1"/>
</dbReference>
<evidence type="ECO:0000256" key="5">
    <source>
        <dbReference type="ARBA" id="ARBA00023002"/>
    </source>
</evidence>
<dbReference type="PANTHER" id="PTHR22912">
    <property type="entry name" value="DISULFIDE OXIDOREDUCTASE"/>
    <property type="match status" value="1"/>
</dbReference>
<dbReference type="InterPro" id="IPR016156">
    <property type="entry name" value="FAD/NAD-linked_Rdtase_dimer_sf"/>
</dbReference>
<dbReference type="GO" id="GO:0005737">
    <property type="term" value="C:cytoplasm"/>
    <property type="evidence" value="ECO:0007669"/>
    <property type="project" value="UniProtKB-ARBA"/>
</dbReference>
<comment type="similarity">
    <text evidence="1 13">Belongs to the class-I pyridine nucleotide-disulfide oxidoreductase family.</text>
</comment>
<feature type="binding site" evidence="11">
    <location>
        <position position="205"/>
    </location>
    <ligand>
        <name>NAD(+)</name>
        <dbReference type="ChEBI" id="CHEBI:57540"/>
    </ligand>
</feature>
<keyword evidence="5 13" id="KW-0560">Oxidoreductase</keyword>
<keyword evidence="17" id="KW-1185">Reference proteome</keyword>
<dbReference type="GO" id="GO:0050660">
    <property type="term" value="F:flavin adenine dinucleotide binding"/>
    <property type="evidence" value="ECO:0007669"/>
    <property type="project" value="InterPro"/>
</dbReference>
<dbReference type="InterPro" id="IPR050151">
    <property type="entry name" value="Class-I_Pyr_Nuc-Dis_Oxidored"/>
</dbReference>
<feature type="binding site" evidence="11">
    <location>
        <position position="274"/>
    </location>
    <ligand>
        <name>NAD(+)</name>
        <dbReference type="ChEBI" id="CHEBI:57540"/>
    </ligand>
</feature>
<dbReference type="InterPro" id="IPR023753">
    <property type="entry name" value="FAD/NAD-binding_dom"/>
</dbReference>
<dbReference type="FunFam" id="3.50.50.60:FF:000025">
    <property type="entry name" value="Dihydrolipoyl dehydrogenase"/>
    <property type="match status" value="1"/>
</dbReference>
<dbReference type="InterPro" id="IPR006258">
    <property type="entry name" value="Lipoamide_DH"/>
</dbReference>
<feature type="binding site" evidence="11">
    <location>
        <begin position="321"/>
        <end position="324"/>
    </location>
    <ligand>
        <name>FAD</name>
        <dbReference type="ChEBI" id="CHEBI:57692"/>
    </ligand>
</feature>
<dbReference type="SUPFAM" id="SSF55424">
    <property type="entry name" value="FAD/NAD-linked reductases, dimerisation (C-terminal) domain"/>
    <property type="match status" value="1"/>
</dbReference>
<evidence type="ECO:0000256" key="1">
    <source>
        <dbReference type="ARBA" id="ARBA00007532"/>
    </source>
</evidence>
<evidence type="ECO:0000259" key="14">
    <source>
        <dbReference type="Pfam" id="PF02852"/>
    </source>
</evidence>
<evidence type="ECO:0000256" key="2">
    <source>
        <dbReference type="ARBA" id="ARBA00012608"/>
    </source>
</evidence>
<accession>A0A395LGA2</accession>
<dbReference type="PRINTS" id="PR00411">
    <property type="entry name" value="PNDRDTASEI"/>
</dbReference>
<evidence type="ECO:0000256" key="13">
    <source>
        <dbReference type="RuleBase" id="RU003692"/>
    </source>
</evidence>
<organism evidence="16 17">
    <name type="scientific">Alteriqipengyuania lutimaris</name>
    <dbReference type="NCBI Taxonomy" id="1538146"/>
    <lineage>
        <taxon>Bacteria</taxon>
        <taxon>Pseudomonadati</taxon>
        <taxon>Pseudomonadota</taxon>
        <taxon>Alphaproteobacteria</taxon>
        <taxon>Sphingomonadales</taxon>
        <taxon>Erythrobacteraceae</taxon>
        <taxon>Alteriqipengyuania</taxon>
    </lineage>
</organism>
<dbReference type="NCBIfam" id="TIGR01350">
    <property type="entry name" value="lipoamide_DH"/>
    <property type="match status" value="1"/>
</dbReference>
<dbReference type="AlphaFoldDB" id="A0A395LGA2"/>
<dbReference type="EMBL" id="QRBB01000002">
    <property type="protein sequence ID" value="RDS75876.1"/>
    <property type="molecule type" value="Genomic_DNA"/>
</dbReference>
<dbReference type="FunFam" id="3.30.390.30:FF:000001">
    <property type="entry name" value="Dihydrolipoyl dehydrogenase"/>
    <property type="match status" value="1"/>
</dbReference>
<dbReference type="InterPro" id="IPR036188">
    <property type="entry name" value="FAD/NAD-bd_sf"/>
</dbReference>
<keyword evidence="8 13" id="KW-0676">Redox-active center</keyword>
<dbReference type="PANTHER" id="PTHR22912:SF151">
    <property type="entry name" value="DIHYDROLIPOYL DEHYDROGENASE, MITOCHONDRIAL"/>
    <property type="match status" value="1"/>
</dbReference>
<dbReference type="InterPro" id="IPR012999">
    <property type="entry name" value="Pyr_OxRdtase_I_AS"/>
</dbReference>
<evidence type="ECO:0000256" key="10">
    <source>
        <dbReference type="PIRSR" id="PIRSR000350-2"/>
    </source>
</evidence>
<dbReference type="Pfam" id="PF02852">
    <property type="entry name" value="Pyr_redox_dim"/>
    <property type="match status" value="1"/>
</dbReference>
<comment type="catalytic activity">
    <reaction evidence="9 13">
        <text>N(6)-[(R)-dihydrolipoyl]-L-lysyl-[protein] + NAD(+) = N(6)-[(R)-lipoyl]-L-lysyl-[protein] + NADH + H(+)</text>
        <dbReference type="Rhea" id="RHEA:15045"/>
        <dbReference type="Rhea" id="RHEA-COMP:10474"/>
        <dbReference type="Rhea" id="RHEA-COMP:10475"/>
        <dbReference type="ChEBI" id="CHEBI:15378"/>
        <dbReference type="ChEBI" id="CHEBI:57540"/>
        <dbReference type="ChEBI" id="CHEBI:57945"/>
        <dbReference type="ChEBI" id="CHEBI:83099"/>
        <dbReference type="ChEBI" id="CHEBI:83100"/>
        <dbReference type="EC" id="1.8.1.4"/>
    </reaction>
</comment>
<feature type="binding site" evidence="11">
    <location>
        <position position="315"/>
    </location>
    <ligand>
        <name>FAD</name>
        <dbReference type="ChEBI" id="CHEBI:57692"/>
    </ligand>
</feature>
<dbReference type="GO" id="GO:0045333">
    <property type="term" value="P:cellular respiration"/>
    <property type="evidence" value="ECO:0007669"/>
    <property type="project" value="UniProtKB-ARBA"/>
</dbReference>
<evidence type="ECO:0000256" key="7">
    <source>
        <dbReference type="ARBA" id="ARBA00023157"/>
    </source>
</evidence>
<dbReference type="GO" id="GO:0004148">
    <property type="term" value="F:dihydrolipoyl dehydrogenase (NADH) activity"/>
    <property type="evidence" value="ECO:0007669"/>
    <property type="project" value="UniProtKB-EC"/>
</dbReference>
<dbReference type="PIRSF" id="PIRSF000350">
    <property type="entry name" value="Mercury_reductase_MerA"/>
    <property type="match status" value="1"/>
</dbReference>
<dbReference type="GO" id="GO:0006103">
    <property type="term" value="P:2-oxoglutarate metabolic process"/>
    <property type="evidence" value="ECO:0007669"/>
    <property type="project" value="TreeGrafter"/>
</dbReference>
<evidence type="ECO:0000256" key="6">
    <source>
        <dbReference type="ARBA" id="ARBA00023027"/>
    </source>
</evidence>
<dbReference type="OrthoDB" id="7410809at2"/>
<feature type="binding site" evidence="11">
    <location>
        <begin position="182"/>
        <end position="189"/>
    </location>
    <ligand>
        <name>NAD(+)</name>
        <dbReference type="ChEBI" id="CHEBI:57540"/>
    </ligand>
</feature>
<dbReference type="InterPro" id="IPR004099">
    <property type="entry name" value="Pyr_nucl-diS_OxRdtase_dimer"/>
</dbReference>
<proteinExistence type="inferred from homology"/>
<dbReference type="Gene3D" id="3.50.50.60">
    <property type="entry name" value="FAD/NAD(P)-binding domain"/>
    <property type="match status" value="2"/>
</dbReference>
<evidence type="ECO:0000256" key="3">
    <source>
        <dbReference type="ARBA" id="ARBA00022630"/>
    </source>
</evidence>
<evidence type="ECO:0000256" key="4">
    <source>
        <dbReference type="ARBA" id="ARBA00022827"/>
    </source>
</evidence>
<feature type="domain" description="FAD/NAD(P)-binding" evidence="15">
    <location>
        <begin position="8"/>
        <end position="330"/>
    </location>
</feature>
<dbReference type="PRINTS" id="PR00368">
    <property type="entry name" value="FADPNR"/>
</dbReference>
<dbReference type="PROSITE" id="PS00076">
    <property type="entry name" value="PYRIDINE_REDOX_1"/>
    <property type="match status" value="1"/>
</dbReference>
<evidence type="ECO:0000256" key="8">
    <source>
        <dbReference type="ARBA" id="ARBA00023284"/>
    </source>
</evidence>
<keyword evidence="7" id="KW-1015">Disulfide bond</keyword>
<evidence type="ECO:0000313" key="17">
    <source>
        <dbReference type="Proteomes" id="UP000254101"/>
    </source>
</evidence>
<dbReference type="Proteomes" id="UP000254101">
    <property type="component" value="Unassembled WGS sequence"/>
</dbReference>
<dbReference type="EC" id="1.8.1.4" evidence="2 13"/>
<name>A0A395LGA2_9SPHN</name>
<evidence type="ECO:0000256" key="12">
    <source>
        <dbReference type="PIRSR" id="PIRSR000350-4"/>
    </source>
</evidence>
<dbReference type="SUPFAM" id="SSF51905">
    <property type="entry name" value="FAD/NAD(P)-binding domain"/>
    <property type="match status" value="1"/>
</dbReference>
<comment type="miscellaneous">
    <text evidence="13">The active site is a redox-active disulfide bond.</text>
</comment>
<evidence type="ECO:0000256" key="11">
    <source>
        <dbReference type="PIRSR" id="PIRSR000350-3"/>
    </source>
</evidence>
<dbReference type="Pfam" id="PF07992">
    <property type="entry name" value="Pyr_redox_2"/>
    <property type="match status" value="1"/>
</dbReference>
<dbReference type="GO" id="GO:1990234">
    <property type="term" value="C:transferase complex"/>
    <property type="evidence" value="ECO:0007669"/>
    <property type="project" value="UniProtKB-ARBA"/>
</dbReference>
<dbReference type="RefSeq" id="WP_115493146.1">
    <property type="nucleotide sequence ID" value="NZ_JACHWW010000002.1"/>
</dbReference>
<feature type="disulfide bond" description="Redox-active" evidence="12">
    <location>
        <begin position="46"/>
        <end position="51"/>
    </location>
</feature>
<keyword evidence="3 13" id="KW-0285">Flavoprotein</keyword>
<sequence>MADHNYDYDVLVIGAGPGGYVAAIRAAQLGLKTACAEGRDALGGTCLNVGCIPSKALLHASEYFDAATNGTMKEMGIDVSPKLNLDQMHAQRRDAVEGLTKGVAFLFKKNKVDWLQGYATFKDAHTVEVNGETRTAKNIVIATGSSVTPLPGVEVDNEKGVVVDSTGALELAQVPKKMVVIGAGVIGLELGSVWRRLGAEVTCVEFLHQVLPGMDGDVRKEANKIFKKQGIEFKLSTKVTGVTVKGKKATLTLEPAKGGESETMEADCVLVSIGRKPNTDGLGLDAIGLETNERGQIEIDHDFRTKVDGVWAIGDCVPGPMLAHKAEDEGIAVAENIAGQTGIVNHDIIPTVVYTLPEFAGVGLTEEQAIEKMGGDKKAVKTSKFPMMANSRAKTNHEPDGFVKVIAEAETDRVLGVWCIASVAGTMIAEAAIAMEFGATSEDIAYTCHAHPTHAEALKEAAMGVQGKPIHI</sequence>
<gene>
    <name evidence="16" type="primary">lpdA</name>
    <name evidence="16" type="ORF">DL238_14450</name>
</gene>
<feature type="active site" description="Proton acceptor" evidence="10">
    <location>
        <position position="451"/>
    </location>
</feature>
<keyword evidence="4 11" id="KW-0274">FAD</keyword>
<evidence type="ECO:0000313" key="16">
    <source>
        <dbReference type="EMBL" id="RDS75876.1"/>
    </source>
</evidence>
<feature type="binding site" evidence="11">
    <location>
        <begin position="143"/>
        <end position="145"/>
    </location>
    <ligand>
        <name>FAD</name>
        <dbReference type="ChEBI" id="CHEBI:57692"/>
    </ligand>
</feature>
<feature type="domain" description="Pyridine nucleotide-disulphide oxidoreductase dimerisation" evidence="14">
    <location>
        <begin position="349"/>
        <end position="462"/>
    </location>
</feature>
<dbReference type="InterPro" id="IPR001100">
    <property type="entry name" value="Pyr_nuc-diS_OxRdtase"/>
</dbReference>
<protein>
    <recommendedName>
        <fullName evidence="2 13">Dihydrolipoyl dehydrogenase</fullName>
        <ecNumber evidence="2 13">1.8.1.4</ecNumber>
    </recommendedName>
</protein>
<evidence type="ECO:0000256" key="9">
    <source>
        <dbReference type="ARBA" id="ARBA00049187"/>
    </source>
</evidence>
<comment type="cofactor">
    <cofactor evidence="11 13">
        <name>FAD</name>
        <dbReference type="ChEBI" id="CHEBI:57692"/>
    </cofactor>
    <text evidence="11 13">Binds 1 FAD per subunit.</text>
</comment>
<evidence type="ECO:0000259" key="15">
    <source>
        <dbReference type="Pfam" id="PF07992"/>
    </source>
</evidence>
<feature type="binding site" evidence="11">
    <location>
        <position position="55"/>
    </location>
    <ligand>
        <name>FAD</name>
        <dbReference type="ChEBI" id="CHEBI:57692"/>
    </ligand>
</feature>
<keyword evidence="11" id="KW-0547">Nucleotide-binding</keyword>
<reference evidence="16 17" key="1">
    <citation type="submission" date="2018-07" db="EMBL/GenBank/DDBJ databases">
        <title>Erythrobacter nanhaiensis sp. nov., a novel member of the genus Erythrobacter isolated from the South China Sea.</title>
        <authorList>
            <person name="Chen X."/>
            <person name="Liu J."/>
        </authorList>
    </citation>
    <scope>NUCLEOTIDE SEQUENCE [LARGE SCALE GENOMIC DNA]</scope>
    <source>
        <strain evidence="16 17">S-5</strain>
    </source>
</reference>
<keyword evidence="6 11" id="KW-0520">NAD</keyword>
<comment type="caution">
    <text evidence="16">The sequence shown here is derived from an EMBL/GenBank/DDBJ whole genome shotgun (WGS) entry which is preliminary data.</text>
</comment>